<evidence type="ECO:0000313" key="2">
    <source>
        <dbReference type="EMBL" id="BCJ90430.1"/>
    </source>
</evidence>
<name>A0A6S6QU03_9HYPH</name>
<evidence type="ECO:0000256" key="1">
    <source>
        <dbReference type="SAM" id="SignalP"/>
    </source>
</evidence>
<organism evidence="2 3">
    <name type="scientific">Terrihabitans soli</name>
    <dbReference type="NCBI Taxonomy" id="708113"/>
    <lineage>
        <taxon>Bacteria</taxon>
        <taxon>Pseudomonadati</taxon>
        <taxon>Pseudomonadota</taxon>
        <taxon>Alphaproteobacteria</taxon>
        <taxon>Hyphomicrobiales</taxon>
        <taxon>Terrihabitans</taxon>
    </lineage>
</organism>
<protein>
    <recommendedName>
        <fullName evidence="4">Cytochrome c domain-containing protein</fullName>
    </recommendedName>
</protein>
<sequence length="618" mass="70573">MKFTRRFKIIALAAVSTLAVGGALAAVYADGEVNSRFITETVYNLNRVKILESNTSSLRPGSVYDVATYFESLLRAPMPGYNYEFIDSGLGATEPLYPMYQKGNQASYGQLIPALFDDKARHIDHRSSLTTPEGCKVDSAYLLRHITEYPDDMFKKEREEGYTRVVVRLEHYTKLRPDAQCGRHVAHDPDPNFDPMEFMWKHREAMTFADFPQDQLWRFEAKLSVNWPMIEQRGYERTLFDLRDLEKNSLWYYPDGHSFDYGVNTPRPQTDLDAFKLPSQTVVQADAKLQGDYPLSRLLKPDEFGKVVAYLNGNPFPGYDASKEPGHDVLRLADVTGNNAYTSGLKLEKIKNVVEDVTNMDHFRLVGMTLKPQEPHLDKDWAGERIVPQIRFVFQLINPRDPAHVYENLFLHLKWDTADRLADEKTRGEQQAYFLKRLDEVTKARESGNGDAAVRDLIQEFTKARPVHSISFSSTLTGTWIFGNIERDNKTQELTPLKTIRQGIDYGYYSSVFDTDLLRAEIEKSDGARKAELQKTLDALTVTTFRDPKRMDVHALRFNTVSCAQCHQMSGRDGVHMSINDGINDKIKTPAIVSEYYFHEADAQLKGDMQKWLASAAH</sequence>
<evidence type="ECO:0008006" key="4">
    <source>
        <dbReference type="Google" id="ProtNLM"/>
    </source>
</evidence>
<reference evidence="2 3" key="1">
    <citation type="submission" date="2020-08" db="EMBL/GenBank/DDBJ databases">
        <title>Genome sequence of Rhizobiales bacterium strain IZ6.</title>
        <authorList>
            <person name="Nakai R."/>
            <person name="Naganuma T."/>
        </authorList>
    </citation>
    <scope>NUCLEOTIDE SEQUENCE [LARGE SCALE GENOMIC DNA]</scope>
    <source>
        <strain evidence="2 3">IZ6</strain>
    </source>
</reference>
<proteinExistence type="predicted"/>
<keyword evidence="3" id="KW-1185">Reference proteome</keyword>
<keyword evidence="1" id="KW-0732">Signal</keyword>
<dbReference type="KEGG" id="tso:IZ6_11650"/>
<accession>A0A6S6QU03</accession>
<dbReference type="Proteomes" id="UP000515317">
    <property type="component" value="Chromosome"/>
</dbReference>
<feature type="signal peptide" evidence="1">
    <location>
        <begin position="1"/>
        <end position="25"/>
    </location>
</feature>
<dbReference type="EMBL" id="AP023361">
    <property type="protein sequence ID" value="BCJ90430.1"/>
    <property type="molecule type" value="Genomic_DNA"/>
</dbReference>
<gene>
    <name evidence="2" type="ORF">IZ6_11650</name>
</gene>
<dbReference type="RefSeq" id="WP_222877057.1">
    <property type="nucleotide sequence ID" value="NZ_AP023361.1"/>
</dbReference>
<evidence type="ECO:0000313" key="3">
    <source>
        <dbReference type="Proteomes" id="UP000515317"/>
    </source>
</evidence>
<feature type="chain" id="PRO_5028214614" description="Cytochrome c domain-containing protein" evidence="1">
    <location>
        <begin position="26"/>
        <end position="618"/>
    </location>
</feature>
<dbReference type="AlphaFoldDB" id="A0A6S6QU03"/>